<accession>A0A6A7C0T5</accession>
<sequence>MLLIAKSVPPINFIVAPASCLSGAPLIAPVTLVPFIARHAAQRIASPSNPCADPARHLAKVLLG</sequence>
<evidence type="ECO:0000313" key="2">
    <source>
        <dbReference type="Proteomes" id="UP000799421"/>
    </source>
</evidence>
<reference evidence="1" key="1">
    <citation type="journal article" date="2020" name="Stud. Mycol.">
        <title>101 Dothideomycetes genomes: a test case for predicting lifestyles and emergence of pathogens.</title>
        <authorList>
            <person name="Haridas S."/>
            <person name="Albert R."/>
            <person name="Binder M."/>
            <person name="Bloem J."/>
            <person name="Labutti K."/>
            <person name="Salamov A."/>
            <person name="Andreopoulos B."/>
            <person name="Baker S."/>
            <person name="Barry K."/>
            <person name="Bills G."/>
            <person name="Bluhm B."/>
            <person name="Cannon C."/>
            <person name="Castanera R."/>
            <person name="Culley D."/>
            <person name="Daum C."/>
            <person name="Ezra D."/>
            <person name="Gonzalez J."/>
            <person name="Henrissat B."/>
            <person name="Kuo A."/>
            <person name="Liang C."/>
            <person name="Lipzen A."/>
            <person name="Lutzoni F."/>
            <person name="Magnuson J."/>
            <person name="Mondo S."/>
            <person name="Nolan M."/>
            <person name="Ohm R."/>
            <person name="Pangilinan J."/>
            <person name="Park H.-J."/>
            <person name="Ramirez L."/>
            <person name="Alfaro M."/>
            <person name="Sun H."/>
            <person name="Tritt A."/>
            <person name="Yoshinaga Y."/>
            <person name="Zwiers L.-H."/>
            <person name="Turgeon B."/>
            <person name="Goodwin S."/>
            <person name="Spatafora J."/>
            <person name="Crous P."/>
            <person name="Grigoriev I."/>
        </authorList>
    </citation>
    <scope>NUCLEOTIDE SEQUENCE</scope>
    <source>
        <strain evidence="1">CBS 480.64</strain>
    </source>
</reference>
<evidence type="ECO:0000313" key="1">
    <source>
        <dbReference type="EMBL" id="KAF2861110.1"/>
    </source>
</evidence>
<dbReference type="AlphaFoldDB" id="A0A6A7C0T5"/>
<gene>
    <name evidence="1" type="ORF">K470DRAFT_257254</name>
</gene>
<name>A0A6A7C0T5_9PEZI</name>
<organism evidence="1 2">
    <name type="scientific">Piedraia hortae CBS 480.64</name>
    <dbReference type="NCBI Taxonomy" id="1314780"/>
    <lineage>
        <taxon>Eukaryota</taxon>
        <taxon>Fungi</taxon>
        <taxon>Dikarya</taxon>
        <taxon>Ascomycota</taxon>
        <taxon>Pezizomycotina</taxon>
        <taxon>Dothideomycetes</taxon>
        <taxon>Dothideomycetidae</taxon>
        <taxon>Capnodiales</taxon>
        <taxon>Piedraiaceae</taxon>
        <taxon>Piedraia</taxon>
    </lineage>
</organism>
<dbReference type="EMBL" id="MU005975">
    <property type="protein sequence ID" value="KAF2861110.1"/>
    <property type="molecule type" value="Genomic_DNA"/>
</dbReference>
<keyword evidence="2" id="KW-1185">Reference proteome</keyword>
<dbReference type="Proteomes" id="UP000799421">
    <property type="component" value="Unassembled WGS sequence"/>
</dbReference>
<proteinExistence type="predicted"/>
<protein>
    <submittedName>
        <fullName evidence="1">Uncharacterized protein</fullName>
    </submittedName>
</protein>